<dbReference type="InterPro" id="IPR056717">
    <property type="entry name" value="DUF7815"/>
</dbReference>
<protein>
    <recommendedName>
        <fullName evidence="2">DUF7815 domain-containing protein</fullName>
    </recommendedName>
</protein>
<feature type="region of interest" description="Disordered" evidence="1">
    <location>
        <begin position="385"/>
        <end position="425"/>
    </location>
</feature>
<organism evidence="3 4">
    <name type="scientific">Colocasia esculenta</name>
    <name type="common">Wild taro</name>
    <name type="synonym">Arum esculentum</name>
    <dbReference type="NCBI Taxonomy" id="4460"/>
    <lineage>
        <taxon>Eukaryota</taxon>
        <taxon>Viridiplantae</taxon>
        <taxon>Streptophyta</taxon>
        <taxon>Embryophyta</taxon>
        <taxon>Tracheophyta</taxon>
        <taxon>Spermatophyta</taxon>
        <taxon>Magnoliopsida</taxon>
        <taxon>Liliopsida</taxon>
        <taxon>Araceae</taxon>
        <taxon>Aroideae</taxon>
        <taxon>Colocasieae</taxon>
        <taxon>Colocasia</taxon>
    </lineage>
</organism>
<dbReference type="PANTHER" id="PTHR36308:SF1">
    <property type="entry name" value="DENTIN SIALOPHOSPHOPROTEIN-RELATED"/>
    <property type="match status" value="1"/>
</dbReference>
<dbReference type="PANTHER" id="PTHR36308">
    <property type="entry name" value="DENTIN SIALOPHOSPHOPROTEIN-RELATED"/>
    <property type="match status" value="1"/>
</dbReference>
<accession>A0A843W080</accession>
<comment type="caution">
    <text evidence="3">The sequence shown here is derived from an EMBL/GenBank/DDBJ whole genome shotgun (WGS) entry which is preliminary data.</text>
</comment>
<evidence type="ECO:0000259" key="2">
    <source>
        <dbReference type="Pfam" id="PF25122"/>
    </source>
</evidence>
<gene>
    <name evidence="3" type="ORF">Taro_035337</name>
</gene>
<dbReference type="EMBL" id="NMUH01002877">
    <property type="protein sequence ID" value="MQM02569.1"/>
    <property type="molecule type" value="Genomic_DNA"/>
</dbReference>
<dbReference type="OrthoDB" id="1904894at2759"/>
<dbReference type="Proteomes" id="UP000652761">
    <property type="component" value="Unassembled WGS sequence"/>
</dbReference>
<feature type="region of interest" description="Disordered" evidence="1">
    <location>
        <begin position="129"/>
        <end position="150"/>
    </location>
</feature>
<sequence length="556" mass="60821">MAVEIPLSLIRQIQDALRREAGMPEFDPADPAFPCLPSFEEAVSELDPSAPPYLRCDECRGPLVRGLLSTACVYCGKEQRRDPPLSMSFSATVGCRRLLQSLDLDGSLRGSFAINVGGIVAWMAESGRVAGSAPADPDSESGQSRPESGLEVVELNTEPKDSKGQGTEKNGLVLSSLLNIEIMWPSEEEKTQTGTTNNAPTQTTLNLSGVDLDDFFSETKEEWDSSAHDVSEKMVMPEKEMDSEDFVIFEELRSIDKTVNSMETKSSDICDSSGVWEAEFQSATSHTPATDSNSKDFFQHPFSSNYANAAVGEHFSIESEMNREGKSTAFLSSSSQISPMNNDWPLDDRWHTTDSVPSAAELISDKTDAEGGELKPSVHDWVQTDLWPTSSTTGPSANENTQSNEDSFDEWQDFTSSGNAPDVLSNSWTQVSTAVTLSNEREPGISSVNFTGRIQDVDFGSFVQSDMLPGLSDFRTDSSKPEMLELQASFSCRMNEEKTAMNGDIWLTADKNESLSSTKSPGTRNVDVQDLLSQMHDLSFMLGNDLSIPKKVEPSD</sequence>
<evidence type="ECO:0000256" key="1">
    <source>
        <dbReference type="SAM" id="MobiDB-lite"/>
    </source>
</evidence>
<reference evidence="3" key="1">
    <citation type="submission" date="2017-07" db="EMBL/GenBank/DDBJ databases">
        <title>Taro Niue Genome Assembly and Annotation.</title>
        <authorList>
            <person name="Atibalentja N."/>
            <person name="Keating K."/>
            <person name="Fields C.J."/>
        </authorList>
    </citation>
    <scope>NUCLEOTIDE SEQUENCE</scope>
    <source>
        <strain evidence="3">Niue_2</strain>
        <tissue evidence="3">Leaf</tissue>
    </source>
</reference>
<evidence type="ECO:0000313" key="3">
    <source>
        <dbReference type="EMBL" id="MQM02569.1"/>
    </source>
</evidence>
<name>A0A843W080_COLES</name>
<evidence type="ECO:0000313" key="4">
    <source>
        <dbReference type="Proteomes" id="UP000652761"/>
    </source>
</evidence>
<feature type="compositionally biased region" description="Polar residues" evidence="1">
    <location>
        <begin position="386"/>
        <end position="405"/>
    </location>
</feature>
<dbReference type="Pfam" id="PF25122">
    <property type="entry name" value="DUF7815"/>
    <property type="match status" value="1"/>
</dbReference>
<feature type="compositionally biased region" description="Polar residues" evidence="1">
    <location>
        <begin position="413"/>
        <end position="425"/>
    </location>
</feature>
<keyword evidence="4" id="KW-1185">Reference proteome</keyword>
<feature type="domain" description="DUF7815" evidence="2">
    <location>
        <begin position="52"/>
        <end position="78"/>
    </location>
</feature>
<dbReference type="AlphaFoldDB" id="A0A843W080"/>
<proteinExistence type="predicted"/>